<dbReference type="RefSeq" id="WP_304600107.1">
    <property type="nucleotide sequence ID" value="NZ_JAUQYO010000001.1"/>
</dbReference>
<dbReference type="PANTHER" id="PTHR48079:SF6">
    <property type="entry name" value="NAD(P)-BINDING DOMAIN-CONTAINING PROTEIN-RELATED"/>
    <property type="match status" value="1"/>
</dbReference>
<protein>
    <submittedName>
        <fullName evidence="3">NAD-dependent epimerase/dehydratase family protein</fullName>
    </submittedName>
</protein>
<dbReference type="InterPro" id="IPR001509">
    <property type="entry name" value="Epimerase_deHydtase"/>
</dbReference>
<feature type="domain" description="NAD-dependent epimerase/dehydratase" evidence="2">
    <location>
        <begin position="3"/>
        <end position="205"/>
    </location>
</feature>
<evidence type="ECO:0000313" key="4">
    <source>
        <dbReference type="Proteomes" id="UP001232536"/>
    </source>
</evidence>
<reference evidence="3 4" key="1">
    <citation type="submission" date="2023-07" db="EMBL/GenBank/DDBJ databases">
        <title>Description of novel actinomycetes strains, isolated from tidal flat sediment.</title>
        <authorList>
            <person name="Lu C."/>
        </authorList>
    </citation>
    <scope>NUCLEOTIDE SEQUENCE [LARGE SCALE GENOMIC DNA]</scope>
    <source>
        <strain evidence="3 4">SYSU T00b441</strain>
    </source>
</reference>
<feature type="chain" id="PRO_5047178343" evidence="1">
    <location>
        <begin position="20"/>
        <end position="342"/>
    </location>
</feature>
<keyword evidence="1" id="KW-0732">Signal</keyword>
<dbReference type="PANTHER" id="PTHR48079">
    <property type="entry name" value="PROTEIN YEEZ"/>
    <property type="match status" value="1"/>
</dbReference>
<evidence type="ECO:0000313" key="3">
    <source>
        <dbReference type="EMBL" id="MDO8106448.1"/>
    </source>
</evidence>
<dbReference type="EMBL" id="JAUQYP010000001">
    <property type="protein sequence ID" value="MDO8106448.1"/>
    <property type="molecule type" value="Genomic_DNA"/>
</dbReference>
<dbReference type="Pfam" id="PF01370">
    <property type="entry name" value="Epimerase"/>
    <property type="match status" value="1"/>
</dbReference>
<comment type="caution">
    <text evidence="3">The sequence shown here is derived from an EMBL/GenBank/DDBJ whole genome shotgun (WGS) entry which is preliminary data.</text>
</comment>
<proteinExistence type="predicted"/>
<evidence type="ECO:0000256" key="1">
    <source>
        <dbReference type="SAM" id="SignalP"/>
    </source>
</evidence>
<evidence type="ECO:0000259" key="2">
    <source>
        <dbReference type="Pfam" id="PF01370"/>
    </source>
</evidence>
<dbReference type="SUPFAM" id="SSF51735">
    <property type="entry name" value="NAD(P)-binding Rossmann-fold domains"/>
    <property type="match status" value="1"/>
</dbReference>
<dbReference type="InterPro" id="IPR051783">
    <property type="entry name" value="NAD(P)-dependent_oxidoreduct"/>
</dbReference>
<name>A0ABT9D8J0_9CELL</name>
<keyword evidence="4" id="KW-1185">Reference proteome</keyword>
<dbReference type="InterPro" id="IPR036291">
    <property type="entry name" value="NAD(P)-bd_dom_sf"/>
</dbReference>
<dbReference type="Gene3D" id="3.40.50.720">
    <property type="entry name" value="NAD(P)-binding Rossmann-like Domain"/>
    <property type="match status" value="1"/>
</dbReference>
<sequence length="342" mass="36455">MRIAVLGATGFLSSAVVDAALAAGHDVIAVSRGNQGEPPPGTTWVRADRDDVASLSGAMAPFLDTIDSVIDCSGFTVEGAIAAAAVFKKVPHYVYVSSISAYRNWPPGPIQGEDDELAHPDDDLTHAGPMKAQSERILRAAVGKRLLAVRAGIIIGPGDDTHRLTTWLHRIATERWVGVPAARSQPIAVIDVRDLASWMVTAAEELVIGPLNATGPEGMCTFGEMLEACADAVRSTGREPATFVNLHDAEMRAAGVKPWSDLPFVLPGDVAHTVWQVDTTRARELAVPVRPIADSVADTWAWQIKANLRHPPVPRVVQDLTTRKVAEKLAKEAAAAEETANV</sequence>
<accession>A0ABT9D8J0</accession>
<organism evidence="3 4">
    <name type="scientific">Actinotalea lenta</name>
    <dbReference type="NCBI Taxonomy" id="3064654"/>
    <lineage>
        <taxon>Bacteria</taxon>
        <taxon>Bacillati</taxon>
        <taxon>Actinomycetota</taxon>
        <taxon>Actinomycetes</taxon>
        <taxon>Micrococcales</taxon>
        <taxon>Cellulomonadaceae</taxon>
        <taxon>Actinotalea</taxon>
    </lineage>
</organism>
<feature type="signal peptide" evidence="1">
    <location>
        <begin position="1"/>
        <end position="19"/>
    </location>
</feature>
<dbReference type="Proteomes" id="UP001232536">
    <property type="component" value="Unassembled WGS sequence"/>
</dbReference>
<gene>
    <name evidence="3" type="ORF">Q6348_04480</name>
</gene>